<evidence type="ECO:0000313" key="2">
    <source>
        <dbReference type="EMBL" id="CAK0831962.1"/>
    </source>
</evidence>
<feature type="non-terminal residue" evidence="2">
    <location>
        <position position="107"/>
    </location>
</feature>
<dbReference type="Proteomes" id="UP001189429">
    <property type="component" value="Unassembled WGS sequence"/>
</dbReference>
<dbReference type="EMBL" id="CAUYUJ010011532">
    <property type="protein sequence ID" value="CAK0831962.1"/>
    <property type="molecule type" value="Genomic_DNA"/>
</dbReference>
<evidence type="ECO:0000256" key="1">
    <source>
        <dbReference type="SAM" id="MobiDB-lite"/>
    </source>
</evidence>
<proteinExistence type="predicted"/>
<sequence>MFLLKSSARSGGVSPEAASACDDAAAGAAAACGGAVAEAMRQPDAEDAAEARWPPDAEERWAQQLEAERLTRAAHLAELHARTSVGAPSRDGQGLPAGAMRLSLCLA</sequence>
<name>A0ABN9SJM5_9DINO</name>
<evidence type="ECO:0000313" key="3">
    <source>
        <dbReference type="Proteomes" id="UP001189429"/>
    </source>
</evidence>
<protein>
    <submittedName>
        <fullName evidence="2">Uncharacterized protein</fullName>
    </submittedName>
</protein>
<comment type="caution">
    <text evidence="2">The sequence shown here is derived from an EMBL/GenBank/DDBJ whole genome shotgun (WGS) entry which is preliminary data.</text>
</comment>
<reference evidence="2" key="1">
    <citation type="submission" date="2023-10" db="EMBL/GenBank/DDBJ databases">
        <authorList>
            <person name="Chen Y."/>
            <person name="Shah S."/>
            <person name="Dougan E. K."/>
            <person name="Thang M."/>
            <person name="Chan C."/>
        </authorList>
    </citation>
    <scope>NUCLEOTIDE SEQUENCE [LARGE SCALE GENOMIC DNA]</scope>
</reference>
<feature type="compositionally biased region" description="Basic and acidic residues" evidence="1">
    <location>
        <begin position="41"/>
        <end position="58"/>
    </location>
</feature>
<gene>
    <name evidence="2" type="ORF">PCOR1329_LOCUS30166</name>
</gene>
<feature type="region of interest" description="Disordered" evidence="1">
    <location>
        <begin position="1"/>
        <end position="20"/>
    </location>
</feature>
<keyword evidence="3" id="KW-1185">Reference proteome</keyword>
<accession>A0ABN9SJM5</accession>
<organism evidence="2 3">
    <name type="scientific">Prorocentrum cordatum</name>
    <dbReference type="NCBI Taxonomy" id="2364126"/>
    <lineage>
        <taxon>Eukaryota</taxon>
        <taxon>Sar</taxon>
        <taxon>Alveolata</taxon>
        <taxon>Dinophyceae</taxon>
        <taxon>Prorocentrales</taxon>
        <taxon>Prorocentraceae</taxon>
        <taxon>Prorocentrum</taxon>
    </lineage>
</organism>
<feature type="region of interest" description="Disordered" evidence="1">
    <location>
        <begin position="39"/>
        <end position="58"/>
    </location>
</feature>